<evidence type="ECO:0000313" key="2">
    <source>
        <dbReference type="EMBL" id="KGK40010.1"/>
    </source>
</evidence>
<dbReference type="GO" id="GO:0070086">
    <property type="term" value="P:ubiquitin-dependent endocytosis"/>
    <property type="evidence" value="ECO:0007669"/>
    <property type="project" value="TreeGrafter"/>
</dbReference>
<protein>
    <recommendedName>
        <fullName evidence="1">Arrestin-like N-terminal domain-containing protein</fullName>
    </recommendedName>
</protein>
<sequence length="518" mass="59459">MHSISNTLSSTTSATSVDGALSSVASPIEITNIPQENEFLILNTSRFNITYKLLDKVLYLRKDTSGSKLTLLRGYLCVYVRKPVRIKHIQLKFEGALDVRYFPSNMKIDPSSTFVKNKSFPIFSQSRNWQYKQHDKVLDTDYFAKGAFSYPFQFLIPNDIPETMSNVFGSTSYCLTVTVSPISNTLGLSILGSSLIAKSFPIQVVQCDTEQEGTCHVSNDSFSLGNWRYLFYYKIVISNRQVAIGDKVKVYVKILPNKAFKYRIRNIKVLLDQITEYDISNRLEENERDKFYHKLSSTETALLEWINVDSYDNDPQVWEFDCELSRVFEKYNLKNRYKKQSFTLVPTTNELENRICHFKVFHKIKVYLSVEEIVSEDDTISEFSDNASSFIIRPRAHSLDKTLMNTRAEKIDNDQMRRNSPLVQESDPNKSKVDLVFDADVEILKGESVVGNMPPPTYTDSQIIPHLATIDNSNTSKTDILTIIDSSKTSQNQQLNFILPPAYEEVEELTEPPLYLYK</sequence>
<proteinExistence type="predicted"/>
<dbReference type="GO" id="GO:0005886">
    <property type="term" value="C:plasma membrane"/>
    <property type="evidence" value="ECO:0007669"/>
    <property type="project" value="TreeGrafter"/>
</dbReference>
<feature type="domain" description="Arrestin-like N-terminal" evidence="1">
    <location>
        <begin position="74"/>
        <end position="179"/>
    </location>
</feature>
<dbReference type="AlphaFoldDB" id="A0A099P511"/>
<dbReference type="Gene3D" id="2.60.40.640">
    <property type="match status" value="1"/>
</dbReference>
<dbReference type="EMBL" id="JQFK01000004">
    <property type="protein sequence ID" value="KGK40010.1"/>
    <property type="molecule type" value="Genomic_DNA"/>
</dbReference>
<reference evidence="3" key="1">
    <citation type="journal article" date="2014" name="Microb. Cell Fact.">
        <title>Exploiting Issatchenkia orientalis SD108 for succinic acid production.</title>
        <authorList>
            <person name="Xiao H."/>
            <person name="Shao Z."/>
            <person name="Jiang Y."/>
            <person name="Dole S."/>
            <person name="Zhao H."/>
        </authorList>
    </citation>
    <scope>NUCLEOTIDE SEQUENCE [LARGE SCALE GENOMIC DNA]</scope>
    <source>
        <strain evidence="3">SD108</strain>
    </source>
</reference>
<dbReference type="VEuPathDB" id="FungiDB:C5L36_0E00230"/>
<dbReference type="eggNOG" id="ENOG502SWT6">
    <property type="taxonomic scope" value="Eukaryota"/>
</dbReference>
<dbReference type="SUPFAM" id="SSF81296">
    <property type="entry name" value="E set domains"/>
    <property type="match status" value="1"/>
</dbReference>
<dbReference type="GO" id="GO:0030674">
    <property type="term" value="F:protein-macromolecule adaptor activity"/>
    <property type="evidence" value="ECO:0007669"/>
    <property type="project" value="TreeGrafter"/>
</dbReference>
<evidence type="ECO:0000259" key="1">
    <source>
        <dbReference type="Pfam" id="PF00339"/>
    </source>
</evidence>
<dbReference type="GO" id="GO:0005829">
    <property type="term" value="C:cytosol"/>
    <property type="evidence" value="ECO:0007669"/>
    <property type="project" value="TreeGrafter"/>
</dbReference>
<dbReference type="Proteomes" id="UP000029867">
    <property type="component" value="Unassembled WGS sequence"/>
</dbReference>
<organism evidence="2 3">
    <name type="scientific">Pichia kudriavzevii</name>
    <name type="common">Yeast</name>
    <name type="synonym">Issatchenkia orientalis</name>
    <dbReference type="NCBI Taxonomy" id="4909"/>
    <lineage>
        <taxon>Eukaryota</taxon>
        <taxon>Fungi</taxon>
        <taxon>Dikarya</taxon>
        <taxon>Ascomycota</taxon>
        <taxon>Saccharomycotina</taxon>
        <taxon>Pichiomycetes</taxon>
        <taxon>Pichiales</taxon>
        <taxon>Pichiaceae</taxon>
        <taxon>Pichia</taxon>
    </lineage>
</organism>
<dbReference type="InterPro" id="IPR050357">
    <property type="entry name" value="Arrestin_domain-protein"/>
</dbReference>
<evidence type="ECO:0000313" key="3">
    <source>
        <dbReference type="Proteomes" id="UP000029867"/>
    </source>
</evidence>
<comment type="caution">
    <text evidence="2">The sequence shown here is derived from an EMBL/GenBank/DDBJ whole genome shotgun (WGS) entry which is preliminary data.</text>
</comment>
<accession>A0A099P511</accession>
<dbReference type="InterPro" id="IPR011021">
    <property type="entry name" value="Arrestin-like_N"/>
</dbReference>
<dbReference type="InterPro" id="IPR014756">
    <property type="entry name" value="Ig_E-set"/>
</dbReference>
<dbReference type="InterPro" id="IPR014752">
    <property type="entry name" value="Arrestin-like_C"/>
</dbReference>
<dbReference type="Pfam" id="PF00339">
    <property type="entry name" value="Arrestin_N"/>
    <property type="match status" value="1"/>
</dbReference>
<dbReference type="GO" id="GO:0031625">
    <property type="term" value="F:ubiquitin protein ligase binding"/>
    <property type="evidence" value="ECO:0007669"/>
    <property type="project" value="TreeGrafter"/>
</dbReference>
<dbReference type="PANTHER" id="PTHR11188:SF17">
    <property type="entry name" value="FI21816P1"/>
    <property type="match status" value="1"/>
</dbReference>
<gene>
    <name evidence="2" type="ORF">JL09_g709</name>
</gene>
<name>A0A099P511_PICKU</name>
<dbReference type="HOGENOM" id="CLU_594552_0_0_1"/>
<dbReference type="PANTHER" id="PTHR11188">
    <property type="entry name" value="ARRESTIN DOMAIN CONTAINING PROTEIN"/>
    <property type="match status" value="1"/>
</dbReference>